<dbReference type="PRINTS" id="PR00124">
    <property type="entry name" value="ATPASEC"/>
</dbReference>
<evidence type="ECO:0000256" key="9">
    <source>
        <dbReference type="ARBA" id="ARBA00023065"/>
    </source>
</evidence>
<keyword evidence="4 14" id="KW-1003">Cell membrane</keyword>
<dbReference type="InterPro" id="IPR038662">
    <property type="entry name" value="ATP_synth_F0_csu_sf"/>
</dbReference>
<dbReference type="InterPro" id="IPR035921">
    <property type="entry name" value="F/V-ATP_Csub_sf"/>
</dbReference>
<evidence type="ECO:0000256" key="11">
    <source>
        <dbReference type="ARBA" id="ARBA00023136"/>
    </source>
</evidence>
<evidence type="ECO:0000256" key="2">
    <source>
        <dbReference type="ARBA" id="ARBA00006704"/>
    </source>
</evidence>
<evidence type="ECO:0000256" key="3">
    <source>
        <dbReference type="ARBA" id="ARBA00022448"/>
    </source>
</evidence>
<keyword evidence="8 14" id="KW-1133">Transmembrane helix</keyword>
<evidence type="ECO:0000256" key="5">
    <source>
        <dbReference type="ARBA" id="ARBA00022547"/>
    </source>
</evidence>
<dbReference type="InterPro" id="IPR000454">
    <property type="entry name" value="ATP_synth_F0_csu"/>
</dbReference>
<accession>A0A1I7HW84</accession>
<comment type="subcellular location">
    <subcellularLocation>
        <location evidence="1 14">Cell membrane</location>
        <topology evidence="1 14">Multi-pass membrane protein</topology>
    </subcellularLocation>
</comment>
<comment type="caution">
    <text evidence="14">Lacks conserved residue(s) required for the propagation of feature annotation.</text>
</comment>
<feature type="domain" description="V-ATPase proteolipid subunit C-like" evidence="15">
    <location>
        <begin position="8"/>
        <end position="69"/>
    </location>
</feature>
<dbReference type="EMBL" id="FPBV01000005">
    <property type="protein sequence ID" value="SFU64992.1"/>
    <property type="molecule type" value="Genomic_DNA"/>
</dbReference>
<keyword evidence="9 14" id="KW-0406">Ion transport</keyword>
<keyword evidence="3 14" id="KW-0813">Transport</keyword>
<protein>
    <recommendedName>
        <fullName evidence="14">ATP synthase subunit c</fullName>
    </recommendedName>
    <alternativeName>
        <fullName evidence="14">ATP synthase F(0) sector subunit c</fullName>
    </alternativeName>
    <alternativeName>
        <fullName evidence="14">F-type ATPase subunit c</fullName>
        <shortName evidence="14">F-ATPase subunit c</shortName>
    </alternativeName>
    <alternativeName>
        <fullName evidence="14">Lipid-binding protein</fullName>
    </alternativeName>
</protein>
<keyword evidence="7 14" id="KW-0375">Hydrogen ion transport</keyword>
<dbReference type="FunFam" id="1.20.20.10:FF:000002">
    <property type="entry name" value="ATP synthase subunit c"/>
    <property type="match status" value="1"/>
</dbReference>
<keyword evidence="6 14" id="KW-0812">Transmembrane</keyword>
<evidence type="ECO:0000256" key="12">
    <source>
        <dbReference type="ARBA" id="ARBA00023310"/>
    </source>
</evidence>
<evidence type="ECO:0000259" key="15">
    <source>
        <dbReference type="Pfam" id="PF00137"/>
    </source>
</evidence>
<dbReference type="CDD" id="cd18185">
    <property type="entry name" value="ATP-synt_Fo_c_ATPE"/>
    <property type="match status" value="1"/>
</dbReference>
<dbReference type="NCBIfam" id="TIGR01260">
    <property type="entry name" value="ATP_synt_c"/>
    <property type="match status" value="1"/>
</dbReference>
<dbReference type="PROSITE" id="PS00605">
    <property type="entry name" value="ATPASE_C"/>
    <property type="match status" value="1"/>
</dbReference>
<evidence type="ECO:0000313" key="16">
    <source>
        <dbReference type="EMBL" id="SFU64992.1"/>
    </source>
</evidence>
<sequence>MEQQLHLIAAALLLGFATVGSGVGNGVLFSKFVEGVSRQPEARGTLLGSAMIGLAFVEAFPAILLALGLMTFFS</sequence>
<dbReference type="InterPro" id="IPR005953">
    <property type="entry name" value="ATP_synth_csu_bac/chlpt"/>
</dbReference>
<name>A0A1I7HW84_9BACL</name>
<dbReference type="eggNOG" id="ENOG5033G2R">
    <property type="taxonomic scope" value="Bacteria"/>
</dbReference>
<evidence type="ECO:0000256" key="6">
    <source>
        <dbReference type="ARBA" id="ARBA00022692"/>
    </source>
</evidence>
<dbReference type="GO" id="GO:0008289">
    <property type="term" value="F:lipid binding"/>
    <property type="evidence" value="ECO:0007669"/>
    <property type="project" value="UniProtKB-KW"/>
</dbReference>
<comment type="function">
    <text evidence="14">Key component of the F(0) channel; it plays a direct role in translocation across the membrane. A homomeric c-ring of between 10-14 subunits forms the central stalk rotor element with the F(1) delta and epsilon subunits.</text>
</comment>
<reference evidence="17" key="1">
    <citation type="submission" date="2016-10" db="EMBL/GenBank/DDBJ databases">
        <authorList>
            <person name="Varghese N."/>
        </authorList>
    </citation>
    <scope>NUCLEOTIDE SEQUENCE [LARGE SCALE GENOMIC DNA]</scope>
    <source>
        <strain evidence="17">DSM 17980</strain>
    </source>
</reference>
<comment type="similarity">
    <text evidence="2 14">Belongs to the ATPase C chain family.</text>
</comment>
<evidence type="ECO:0000256" key="4">
    <source>
        <dbReference type="ARBA" id="ARBA00022475"/>
    </source>
</evidence>
<dbReference type="HAMAP" id="MF_01396">
    <property type="entry name" value="ATP_synth_c_bact"/>
    <property type="match status" value="1"/>
</dbReference>
<dbReference type="AlphaFoldDB" id="A0A1I7HW84"/>
<organism evidence="16 17">
    <name type="scientific">Alicyclobacillus macrosporangiidus</name>
    <dbReference type="NCBI Taxonomy" id="392015"/>
    <lineage>
        <taxon>Bacteria</taxon>
        <taxon>Bacillati</taxon>
        <taxon>Bacillota</taxon>
        <taxon>Bacilli</taxon>
        <taxon>Bacillales</taxon>
        <taxon>Alicyclobacillaceae</taxon>
        <taxon>Alicyclobacillus</taxon>
    </lineage>
</organism>
<evidence type="ECO:0000256" key="13">
    <source>
        <dbReference type="ARBA" id="ARBA00025198"/>
    </source>
</evidence>
<gene>
    <name evidence="14" type="primary">atpE</name>
    <name evidence="16" type="ORF">SAMN05421543_105137</name>
</gene>
<dbReference type="GO" id="GO:0005886">
    <property type="term" value="C:plasma membrane"/>
    <property type="evidence" value="ECO:0007669"/>
    <property type="project" value="UniProtKB-SubCell"/>
</dbReference>
<feature type="site" description="Reversibly protonated during proton transport" evidence="14">
    <location>
        <position position="58"/>
    </location>
</feature>
<dbReference type="SUPFAM" id="SSF81333">
    <property type="entry name" value="F1F0 ATP synthase subunit C"/>
    <property type="match status" value="1"/>
</dbReference>
<evidence type="ECO:0000313" key="17">
    <source>
        <dbReference type="Proteomes" id="UP000183508"/>
    </source>
</evidence>
<dbReference type="Proteomes" id="UP000183508">
    <property type="component" value="Unassembled WGS sequence"/>
</dbReference>
<dbReference type="GO" id="GO:0045259">
    <property type="term" value="C:proton-transporting ATP synthase complex"/>
    <property type="evidence" value="ECO:0007669"/>
    <property type="project" value="UniProtKB-KW"/>
</dbReference>
<dbReference type="Pfam" id="PF00137">
    <property type="entry name" value="ATP-synt_C"/>
    <property type="match status" value="1"/>
</dbReference>
<dbReference type="GO" id="GO:0033177">
    <property type="term" value="C:proton-transporting two-sector ATPase complex, proton-transporting domain"/>
    <property type="evidence" value="ECO:0007669"/>
    <property type="project" value="InterPro"/>
</dbReference>
<keyword evidence="17" id="KW-1185">Reference proteome</keyword>
<keyword evidence="10 14" id="KW-0446">Lipid-binding</keyword>
<evidence type="ECO:0000256" key="14">
    <source>
        <dbReference type="HAMAP-Rule" id="MF_01396"/>
    </source>
</evidence>
<keyword evidence="12 14" id="KW-0066">ATP synthesis</keyword>
<keyword evidence="5 14" id="KW-0138">CF(0)</keyword>
<dbReference type="GO" id="GO:0046933">
    <property type="term" value="F:proton-transporting ATP synthase activity, rotational mechanism"/>
    <property type="evidence" value="ECO:0007669"/>
    <property type="project" value="UniProtKB-UniRule"/>
</dbReference>
<dbReference type="STRING" id="392015.SAMN05421543_105137"/>
<dbReference type="Gene3D" id="1.20.20.10">
    <property type="entry name" value="F1F0 ATP synthase subunit C"/>
    <property type="match status" value="1"/>
</dbReference>
<evidence type="ECO:0000256" key="1">
    <source>
        <dbReference type="ARBA" id="ARBA00004651"/>
    </source>
</evidence>
<evidence type="ECO:0000256" key="10">
    <source>
        <dbReference type="ARBA" id="ARBA00023121"/>
    </source>
</evidence>
<evidence type="ECO:0000256" key="8">
    <source>
        <dbReference type="ARBA" id="ARBA00022989"/>
    </source>
</evidence>
<feature type="transmembrane region" description="Helical" evidence="14">
    <location>
        <begin position="46"/>
        <end position="73"/>
    </location>
</feature>
<comment type="function">
    <text evidence="13 14">F(1)F(0) ATP synthase produces ATP from ADP in the presence of a proton or sodium gradient. F-type ATPases consist of two structural domains, F(1) containing the extramembraneous catalytic core and F(0) containing the membrane proton channel, linked together by a central stalk and a peripheral stalk. During catalysis, ATP synthesis in the catalytic domain of F(1) is coupled via a rotary mechanism of the central stalk subunits to proton translocation.</text>
</comment>
<keyword evidence="11 14" id="KW-0472">Membrane</keyword>
<evidence type="ECO:0000256" key="7">
    <source>
        <dbReference type="ARBA" id="ARBA00022781"/>
    </source>
</evidence>
<dbReference type="InterPro" id="IPR002379">
    <property type="entry name" value="ATPase_proteolipid_c-like_dom"/>
</dbReference>
<dbReference type="InterPro" id="IPR020537">
    <property type="entry name" value="ATP_synth_F0_csu_DDCD_BS"/>
</dbReference>
<proteinExistence type="inferred from homology"/>